<accession>A0AAU6W6K8</accession>
<keyword evidence="1" id="KW-0167">Capsid protein</keyword>
<dbReference type="InterPro" id="IPR002690">
    <property type="entry name" value="Herpes_capsid_2"/>
</dbReference>
<dbReference type="SMR" id="A0AAU6W6K8"/>
<sequence>METTVLVTFEQRLTTGDVGKLSRLIGAVIPIPYRHHLLGSSQVGLDAVVKDKTRDYSRMRARMREMTLTIMRRVEGNQMILGVPTHGQCYTIRNTGPVSWEKGDVLTTLPPVFSGEVTGLVSVSDWDLVLPWIVPMALATEINQRMMMLALLSLDRSHEEVRAATAQLRVVRYRDATLTLPEITIDDTVLIDMRNVCISLSMIANLSSEVTLAYVRKLALEDSNMLLMKCQEILGRRMPQVGVGAGSSGDRNDPPARSRTNYNITPTEELNKLTALFVMIRQITDVISEQPAFLVCDVSPDDKSALCIYKG</sequence>
<name>A0AAU6W6K8_9BETA</name>
<dbReference type="EMBL" id="PP756679">
    <property type="protein sequence ID" value="XAO37263.1"/>
    <property type="molecule type" value="Genomic_DNA"/>
</dbReference>
<evidence type="ECO:0000256" key="2">
    <source>
        <dbReference type="ARBA" id="ARBA00022562"/>
    </source>
</evidence>
<evidence type="ECO:0000256" key="3">
    <source>
        <dbReference type="ARBA" id="ARBA00022844"/>
    </source>
</evidence>
<keyword evidence="3" id="KW-0946">Virion</keyword>
<evidence type="ECO:0000256" key="1">
    <source>
        <dbReference type="ARBA" id="ARBA00022561"/>
    </source>
</evidence>
<dbReference type="GO" id="GO:0019028">
    <property type="term" value="C:viral capsid"/>
    <property type="evidence" value="ECO:0007669"/>
    <property type="project" value="UniProtKB-KW"/>
</dbReference>
<dbReference type="Pfam" id="PF01802">
    <property type="entry name" value="Herpes_V23"/>
    <property type="match status" value="1"/>
</dbReference>
<dbReference type="HAMAP" id="MF_04019">
    <property type="entry name" value="HSV_TRX2"/>
    <property type="match status" value="1"/>
</dbReference>
<evidence type="ECO:0000313" key="5">
    <source>
        <dbReference type="EMBL" id="XAO37123.1"/>
    </source>
</evidence>
<gene>
    <name evidence="5" type="primary">M85</name>
</gene>
<dbReference type="GO" id="GO:0005198">
    <property type="term" value="F:structural molecule activity"/>
    <property type="evidence" value="ECO:0007669"/>
    <property type="project" value="InterPro"/>
</dbReference>
<protein>
    <submittedName>
        <fullName evidence="5">Capsid triplex subunit 2</fullName>
    </submittedName>
</protein>
<proteinExistence type="inferred from homology"/>
<keyword evidence="2" id="KW-1048">Host nucleus</keyword>
<dbReference type="EMBL" id="PP756681">
    <property type="protein sequence ID" value="XAO37543.1"/>
    <property type="molecule type" value="Genomic_DNA"/>
</dbReference>
<evidence type="ECO:0000256" key="4">
    <source>
        <dbReference type="SAM" id="MobiDB-lite"/>
    </source>
</evidence>
<organism evidence="5">
    <name type="scientific">Muromegalovirus muridbeta1</name>
    <dbReference type="NCBI Taxonomy" id="3050323"/>
    <lineage>
        <taxon>Viruses</taxon>
        <taxon>Duplodnaviria</taxon>
        <taxon>Heunggongvirae</taxon>
        <taxon>Peploviricota</taxon>
        <taxon>Herviviricetes</taxon>
        <taxon>Herpesvirales</taxon>
        <taxon>Orthoherpesviridae</taxon>
        <taxon>Betaherpesvirinae</taxon>
        <taxon>Muromegalovirus</taxon>
    </lineage>
</organism>
<dbReference type="EMBL" id="PP756678">
    <property type="protein sequence ID" value="XAO37123.1"/>
    <property type="molecule type" value="Genomic_DNA"/>
</dbReference>
<reference evidence="5" key="1">
    <citation type="submission" date="2024-05" db="EMBL/GenBank/DDBJ databases">
        <title>Fine-tuning the evolutionary stability and environmental longevity of recombinant transmissible vaccines.</title>
        <authorList>
            <person name="Chan B."/>
            <person name="Nuismer S.L."/>
            <person name="Nichols J."/>
            <person name="Davison A.J."/>
            <person name="Alqirbi H."/>
            <person name="Jarvis M.A."/>
            <person name="Redwood A.J."/>
        </authorList>
    </citation>
    <scope>NUCLEOTIDE SEQUENCE</scope>
    <source>
        <strain evidence="5">K181</strain>
    </source>
</reference>
<feature type="region of interest" description="Disordered" evidence="4">
    <location>
        <begin position="243"/>
        <end position="262"/>
    </location>
</feature>
<dbReference type="EMBL" id="PP756680">
    <property type="protein sequence ID" value="XAO37403.1"/>
    <property type="molecule type" value="Genomic_DNA"/>
</dbReference>